<proteinExistence type="predicted"/>
<dbReference type="VEuPathDB" id="FungiDB:BO70DRAFT_63827"/>
<organism evidence="2 3">
    <name type="scientific">Aspergillus heteromorphus CBS 117.55</name>
    <dbReference type="NCBI Taxonomy" id="1448321"/>
    <lineage>
        <taxon>Eukaryota</taxon>
        <taxon>Fungi</taxon>
        <taxon>Dikarya</taxon>
        <taxon>Ascomycota</taxon>
        <taxon>Pezizomycotina</taxon>
        <taxon>Eurotiomycetes</taxon>
        <taxon>Eurotiomycetidae</taxon>
        <taxon>Eurotiales</taxon>
        <taxon>Aspergillaceae</taxon>
        <taxon>Aspergillus</taxon>
        <taxon>Aspergillus subgen. Circumdati</taxon>
    </lineage>
</organism>
<dbReference type="AlphaFoldDB" id="A0A317VSM7"/>
<name>A0A317VSM7_9EURO</name>
<evidence type="ECO:0000256" key="1">
    <source>
        <dbReference type="SAM" id="Phobius"/>
    </source>
</evidence>
<gene>
    <name evidence="2" type="ORF">BO70DRAFT_63827</name>
</gene>
<accession>A0A317VSM7</accession>
<feature type="transmembrane region" description="Helical" evidence="1">
    <location>
        <begin position="62"/>
        <end position="81"/>
    </location>
</feature>
<keyword evidence="1" id="KW-0812">Transmembrane</keyword>
<sequence length="101" mass="11807">MIMSFGKNVQYFRYPLATCEIFLWPVCLLIQCILRNDHIEYLETTKNKQTNKKTMDTKYQSSSYSICMPYFIVWGICSWVVHSRPLAEVTARLWPVVASCG</sequence>
<dbReference type="GeneID" id="37070846"/>
<keyword evidence="1" id="KW-1133">Transmembrane helix</keyword>
<evidence type="ECO:0000313" key="2">
    <source>
        <dbReference type="EMBL" id="PWY77333.1"/>
    </source>
</evidence>
<evidence type="ECO:0000313" key="3">
    <source>
        <dbReference type="Proteomes" id="UP000247233"/>
    </source>
</evidence>
<dbReference type="RefSeq" id="XP_025397906.1">
    <property type="nucleotide sequence ID" value="XM_025548609.1"/>
</dbReference>
<dbReference type="EMBL" id="MSFL01000018">
    <property type="protein sequence ID" value="PWY77333.1"/>
    <property type="molecule type" value="Genomic_DNA"/>
</dbReference>
<reference evidence="2 3" key="1">
    <citation type="submission" date="2016-12" db="EMBL/GenBank/DDBJ databases">
        <title>The genomes of Aspergillus section Nigri reveals drivers in fungal speciation.</title>
        <authorList>
            <consortium name="DOE Joint Genome Institute"/>
            <person name="Vesth T.C."/>
            <person name="Nybo J."/>
            <person name="Theobald S."/>
            <person name="Brandl J."/>
            <person name="Frisvad J.C."/>
            <person name="Nielsen K.F."/>
            <person name="Lyhne E.K."/>
            <person name="Kogle M.E."/>
            <person name="Kuo A."/>
            <person name="Riley R."/>
            <person name="Clum A."/>
            <person name="Nolan M."/>
            <person name="Lipzen A."/>
            <person name="Salamov A."/>
            <person name="Henrissat B."/>
            <person name="Wiebenga A."/>
            <person name="De Vries R.P."/>
            <person name="Grigoriev I.V."/>
            <person name="Mortensen U.H."/>
            <person name="Andersen M.R."/>
            <person name="Baker S.E."/>
        </authorList>
    </citation>
    <scope>NUCLEOTIDE SEQUENCE [LARGE SCALE GENOMIC DNA]</scope>
    <source>
        <strain evidence="2 3">CBS 117.55</strain>
    </source>
</reference>
<keyword evidence="3" id="KW-1185">Reference proteome</keyword>
<protein>
    <submittedName>
        <fullName evidence="2">Uncharacterized protein</fullName>
    </submittedName>
</protein>
<dbReference type="Proteomes" id="UP000247233">
    <property type="component" value="Unassembled WGS sequence"/>
</dbReference>
<keyword evidence="1" id="KW-0472">Membrane</keyword>
<comment type="caution">
    <text evidence="2">The sequence shown here is derived from an EMBL/GenBank/DDBJ whole genome shotgun (WGS) entry which is preliminary data.</text>
</comment>